<dbReference type="VEuPathDB" id="VectorBase:PPAI003959"/>
<dbReference type="InterPro" id="IPR023231">
    <property type="entry name" value="GSKIP_dom_sf"/>
</dbReference>
<dbReference type="Gene3D" id="1.25.40.10">
    <property type="entry name" value="Tetratricopeptide repeat domain"/>
    <property type="match status" value="1"/>
</dbReference>
<dbReference type="InterPro" id="IPR007967">
    <property type="entry name" value="GSKIP_dom"/>
</dbReference>
<dbReference type="SUPFAM" id="SSF48452">
    <property type="entry name" value="TPR-like"/>
    <property type="match status" value="1"/>
</dbReference>
<protein>
    <submittedName>
        <fullName evidence="2">Uncharacterized protein</fullName>
    </submittedName>
</protein>
<dbReference type="Proteomes" id="UP000092462">
    <property type="component" value="Unassembled WGS sequence"/>
</dbReference>
<dbReference type="SUPFAM" id="SSF103107">
    <property type="entry name" value="Hypothetical protein c14orf129, hspc210"/>
    <property type="match status" value="1"/>
</dbReference>
<dbReference type="GO" id="GO:0003729">
    <property type="term" value="F:mRNA binding"/>
    <property type="evidence" value="ECO:0007669"/>
    <property type="project" value="TreeGrafter"/>
</dbReference>
<dbReference type="EnsemblMetazoa" id="PPAI003959-RA">
    <property type="protein sequence ID" value="PPAI003959-PA"/>
    <property type="gene ID" value="PPAI003959"/>
</dbReference>
<dbReference type="Pfam" id="PF13424">
    <property type="entry name" value="TPR_12"/>
    <property type="match status" value="1"/>
</dbReference>
<dbReference type="Gene3D" id="3.30.2280.10">
    <property type="entry name" value="Hypothetical protein (hspc210)"/>
    <property type="match status" value="1"/>
</dbReference>
<dbReference type="PROSITE" id="PS51823">
    <property type="entry name" value="CLU"/>
    <property type="match status" value="1"/>
</dbReference>
<dbReference type="InterPro" id="IPR027523">
    <property type="entry name" value="CLU_prot"/>
</dbReference>
<proteinExistence type="predicted"/>
<evidence type="ECO:0000313" key="3">
    <source>
        <dbReference type="Proteomes" id="UP000092462"/>
    </source>
</evidence>
<dbReference type="AlphaFoldDB" id="A0A1B0D8T6"/>
<evidence type="ECO:0000313" key="2">
    <source>
        <dbReference type="EnsemblMetazoa" id="PPAI003959-PA"/>
    </source>
</evidence>
<reference evidence="2" key="1">
    <citation type="submission" date="2022-08" db="UniProtKB">
        <authorList>
            <consortium name="EnsemblMetazoa"/>
        </authorList>
    </citation>
    <scope>IDENTIFICATION</scope>
    <source>
        <strain evidence="2">Israel</strain>
    </source>
</reference>
<dbReference type="FunFam" id="3.30.2280.10:FF:000002">
    <property type="entry name" value="Clustered mitochondria protein homolog"/>
    <property type="match status" value="1"/>
</dbReference>
<dbReference type="InterPro" id="IPR011990">
    <property type="entry name" value="TPR-like_helical_dom_sf"/>
</dbReference>
<dbReference type="EMBL" id="AJVK01027725">
    <property type="status" value="NOT_ANNOTATED_CDS"/>
    <property type="molecule type" value="Genomic_DNA"/>
</dbReference>
<name>A0A1B0D8T6_PHLPP</name>
<dbReference type="GO" id="GO:0005737">
    <property type="term" value="C:cytoplasm"/>
    <property type="evidence" value="ECO:0007669"/>
    <property type="project" value="TreeGrafter"/>
</dbReference>
<dbReference type="Pfam" id="PF13236">
    <property type="entry name" value="CLU"/>
    <property type="match status" value="1"/>
</dbReference>
<dbReference type="Pfam" id="PF05303">
    <property type="entry name" value="GSKIP_dom"/>
    <property type="match status" value="1"/>
</dbReference>
<dbReference type="GO" id="GO:0048312">
    <property type="term" value="P:intracellular distribution of mitochondria"/>
    <property type="evidence" value="ECO:0007669"/>
    <property type="project" value="TreeGrafter"/>
</dbReference>
<dbReference type="PANTHER" id="PTHR12601">
    <property type="entry name" value="EUKARYOTIC TRANSLATION INITIATION FACTOR 3 SUBUNIT EIF-3"/>
    <property type="match status" value="1"/>
</dbReference>
<dbReference type="EMBL" id="AJVK01027724">
    <property type="status" value="NOT_ANNOTATED_CDS"/>
    <property type="molecule type" value="Genomic_DNA"/>
</dbReference>
<dbReference type="VEuPathDB" id="VectorBase:PPAPM1_006408"/>
<dbReference type="InterPro" id="IPR025697">
    <property type="entry name" value="CLU_dom"/>
</dbReference>
<accession>A0A1B0D8T6</accession>
<feature type="compositionally biased region" description="Low complexity" evidence="1">
    <location>
        <begin position="580"/>
        <end position="600"/>
    </location>
</feature>
<organism evidence="2 3">
    <name type="scientific">Phlebotomus papatasi</name>
    <name type="common">Sandfly</name>
    <dbReference type="NCBI Taxonomy" id="29031"/>
    <lineage>
        <taxon>Eukaryota</taxon>
        <taxon>Metazoa</taxon>
        <taxon>Ecdysozoa</taxon>
        <taxon>Arthropoda</taxon>
        <taxon>Hexapoda</taxon>
        <taxon>Insecta</taxon>
        <taxon>Pterygota</taxon>
        <taxon>Neoptera</taxon>
        <taxon>Endopterygota</taxon>
        <taxon>Diptera</taxon>
        <taxon>Nematocera</taxon>
        <taxon>Psychodoidea</taxon>
        <taxon>Psychodidae</taxon>
        <taxon>Phlebotomus</taxon>
        <taxon>Phlebotomus</taxon>
    </lineage>
</organism>
<keyword evidence="3" id="KW-1185">Reference proteome</keyword>
<dbReference type="PANTHER" id="PTHR12601:SF6">
    <property type="entry name" value="CLUSTERED MITOCHONDRIA PROTEIN HOMOLOG"/>
    <property type="match status" value="1"/>
</dbReference>
<feature type="compositionally biased region" description="Basic and acidic residues" evidence="1">
    <location>
        <begin position="601"/>
        <end position="611"/>
    </location>
</feature>
<evidence type="ECO:0000256" key="1">
    <source>
        <dbReference type="SAM" id="MobiDB-lite"/>
    </source>
</evidence>
<feature type="region of interest" description="Disordered" evidence="1">
    <location>
        <begin position="572"/>
        <end position="620"/>
    </location>
</feature>
<sequence>MREARIHVRHIRDLLKSIDPADAYNGLDCCSLTFLLQITQGDLLEKKKTRPESVDCTPPDYIMPKTKERPLMPLQPGVKGAKTTQALKILTTSAWNPPPGPRKLHGDLMYLYVVTMEEKRYHISACPRGFYVNQSTDDVFNPKPDNPSYLSHSLADLLAQLSPTFKRAFPQMQKKRTQKHPFERIATPYQTYAWCAPQQEHTIDAIRAEDTFSSKLGYEEHIPGQTRDWNEEIQTTRELPRKNLPERLLRERAIFKVHSDFVTAATRGAMAVIDGNVMAINPGEETKNQMYIWNNIFYSLGFDIRDHYKDLGGDAAAFVAPRNDLHGVRVYSAVDIEGLYTLGTVVIDYRNVSAQTHLALYCFANSQISTALKLLYRARYLALLICSDDHPDIALLDSNISLILHAVGEYELSLRFLEHALALNIKYFGEKSLKVAVSYHLVARTQSCMGDFRSALNNEKEAYAIYKQQFGEQHEKTQESSECLKHLTQQAVVLQKKMNDIYSNGKLTTGLPPIHIQPPSMGSVLEMLMQSMGFSFPKDIVNLKNEIEKRQRVTDGVLGEQQEEIERIISTNKQDEVPQSSSTTTITTTTASAATTTTTEEATKCPEENHVDAVQVEPAS</sequence>